<keyword evidence="2" id="KW-1003">Cell membrane</keyword>
<dbReference type="InterPro" id="IPR035681">
    <property type="entry name" value="ComA-like_MBL"/>
</dbReference>
<feature type="transmembrane region" description="Helical" evidence="6">
    <location>
        <begin position="46"/>
        <end position="64"/>
    </location>
</feature>
<organism evidence="8 9">
    <name type="scientific">Pseudomonas abyssi</name>
    <dbReference type="NCBI Taxonomy" id="170540"/>
    <lineage>
        <taxon>Bacteria</taxon>
        <taxon>Pseudomonadati</taxon>
        <taxon>Pseudomonadota</taxon>
        <taxon>Gammaproteobacteria</taxon>
        <taxon>Pseudomonadales</taxon>
        <taxon>Pseudomonadaceae</taxon>
        <taxon>Pseudomonas</taxon>
    </lineage>
</organism>
<dbReference type="InterPro" id="IPR036866">
    <property type="entry name" value="RibonucZ/Hydroxyglut_hydro"/>
</dbReference>
<dbReference type="CDD" id="cd07731">
    <property type="entry name" value="ComA-like_MBL-fold"/>
    <property type="match status" value="1"/>
</dbReference>
<dbReference type="AlphaFoldDB" id="A0A2A3MHR8"/>
<protein>
    <submittedName>
        <fullName evidence="8">DNA internalization-related competence protein ComEC/Rec2</fullName>
    </submittedName>
</protein>
<evidence type="ECO:0000256" key="1">
    <source>
        <dbReference type="ARBA" id="ARBA00004651"/>
    </source>
</evidence>
<dbReference type="SMART" id="SM00849">
    <property type="entry name" value="Lactamase_B"/>
    <property type="match status" value="1"/>
</dbReference>
<reference evidence="8 9" key="1">
    <citation type="submission" date="2017-09" db="EMBL/GenBank/DDBJ databases">
        <title>Pseudomonas abyssi sp. nov. isolated from Abyssopelagic Water.</title>
        <authorList>
            <person name="Wei Y."/>
        </authorList>
    </citation>
    <scope>NUCLEOTIDE SEQUENCE [LARGE SCALE GENOMIC DNA]</scope>
    <source>
        <strain evidence="8 9">MT5</strain>
    </source>
</reference>
<dbReference type="NCBIfam" id="TIGR00360">
    <property type="entry name" value="ComEC_N-term"/>
    <property type="match status" value="1"/>
</dbReference>
<dbReference type="Pfam" id="PF00753">
    <property type="entry name" value="Lactamase_B"/>
    <property type="match status" value="1"/>
</dbReference>
<dbReference type="GO" id="GO:0005886">
    <property type="term" value="C:plasma membrane"/>
    <property type="evidence" value="ECO:0007669"/>
    <property type="project" value="UniProtKB-SubCell"/>
</dbReference>
<evidence type="ECO:0000256" key="3">
    <source>
        <dbReference type="ARBA" id="ARBA00022692"/>
    </source>
</evidence>
<dbReference type="PANTHER" id="PTHR30619">
    <property type="entry name" value="DNA INTERNALIZATION/COMPETENCE PROTEIN COMEC/REC2"/>
    <property type="match status" value="1"/>
</dbReference>
<dbReference type="InterPro" id="IPR001279">
    <property type="entry name" value="Metallo-B-lactamas"/>
</dbReference>
<dbReference type="SUPFAM" id="SSF56281">
    <property type="entry name" value="Metallo-hydrolase/oxidoreductase"/>
    <property type="match status" value="1"/>
</dbReference>
<gene>
    <name evidence="8" type="ORF">CNQ84_09600</name>
</gene>
<feature type="transmembrane region" description="Helical" evidence="6">
    <location>
        <begin position="230"/>
        <end position="253"/>
    </location>
</feature>
<accession>A0A2A3MHR8</accession>
<dbReference type="InterPro" id="IPR004797">
    <property type="entry name" value="Competence_ComEC/Rec2"/>
</dbReference>
<evidence type="ECO:0000256" key="5">
    <source>
        <dbReference type="ARBA" id="ARBA00023136"/>
    </source>
</evidence>
<evidence type="ECO:0000313" key="9">
    <source>
        <dbReference type="Proteomes" id="UP000242313"/>
    </source>
</evidence>
<sequence>MSHPRLLLTALLAGLLTPLCLTRLPALPWWGWLLFPLFACLLRRRPAGRLLLVFALGACWALAWHQLQLAQRLPAELDNQTLELVGTVAALPEQTETGWRFMVRDGHTLDGRSLPLMRLHWWGGEGVRAGEQWQLTVRLRAPRGMRNPGTFDYEAWLYAQGIGAVGSVRAGRRIAAAPALGQWRDRLHQHLGATLVSQDNRRLLALLIGDRQALSDADWEVLQRTGTSHLLVISGLHVGMLALAFFVLVQLLLRCSLWHWPWPQLWLAAPLALGAAAGYALLAGMAVPVQRALLMCAAALLLQLWRRSVAPLTIWLLAMCLVVLANPAAPLRAGFWLSFMAVGLLILAMGGRLHNRGLWWRWGRAQWVAFVGLWPWLVLWGMPASGASMLINLLAIPWISLLVVPLALLGSLMELALGWSQPLLLAAWLLNLLMTVLAWAGSWSPLIYLPFPGWASWCLALAGSLLLLLPGAVVVRPLALLCLLPLLMAEQTRPAPGELRVVTLDVGQGLSVLLQTSGHTLLYDAGARLASGFDLGEAVVVPSLLALGVERLDVLLVSHGDNDHAGGVPSVIRMLPTERLIAGEPERLQGLGAQACRHGESWSWDGVEFTLLRAALSDAPANGQSCVLQVRAGKQGLLLPGDIRQAEEYALLPQLESADLLLAPHHGSRSSSSYAFIRRVAPHWVVYSAAYHNPYGHPHPLVVQRYQELGSDAIYTGHSGAVGFILGRSGSISPEWRWREAARRFWHQ</sequence>
<feature type="transmembrane region" description="Helical" evidence="6">
    <location>
        <begin position="309"/>
        <end position="329"/>
    </location>
</feature>
<dbReference type="NCBIfam" id="TIGR00361">
    <property type="entry name" value="ComEC_Rec2"/>
    <property type="match status" value="1"/>
</dbReference>
<dbReference type="InterPro" id="IPR052159">
    <property type="entry name" value="Competence_DNA_uptake"/>
</dbReference>
<feature type="transmembrane region" description="Helical" evidence="6">
    <location>
        <begin position="423"/>
        <end position="442"/>
    </location>
</feature>
<evidence type="ECO:0000256" key="6">
    <source>
        <dbReference type="SAM" id="Phobius"/>
    </source>
</evidence>
<keyword evidence="5 6" id="KW-0472">Membrane</keyword>
<dbReference type="Pfam" id="PF03772">
    <property type="entry name" value="Competence"/>
    <property type="match status" value="1"/>
</dbReference>
<feature type="transmembrane region" description="Helical" evidence="6">
    <location>
        <begin position="365"/>
        <end position="383"/>
    </location>
</feature>
<keyword evidence="3 6" id="KW-0812">Transmembrane</keyword>
<feature type="transmembrane region" description="Helical" evidence="6">
    <location>
        <begin position="265"/>
        <end position="289"/>
    </location>
</feature>
<keyword evidence="4 6" id="KW-1133">Transmembrane helix</keyword>
<dbReference type="Proteomes" id="UP000242313">
    <property type="component" value="Unassembled WGS sequence"/>
</dbReference>
<comment type="caution">
    <text evidence="8">The sequence shown here is derived from an EMBL/GenBank/DDBJ whole genome shotgun (WGS) entry which is preliminary data.</text>
</comment>
<evidence type="ECO:0000313" key="8">
    <source>
        <dbReference type="EMBL" id="PBK04359.1"/>
    </source>
</evidence>
<dbReference type="Gene3D" id="3.60.15.10">
    <property type="entry name" value="Ribonuclease Z/Hydroxyacylglutathione hydrolase-like"/>
    <property type="match status" value="1"/>
</dbReference>
<dbReference type="InterPro" id="IPR004477">
    <property type="entry name" value="ComEC_N"/>
</dbReference>
<comment type="subcellular location">
    <subcellularLocation>
        <location evidence="1">Cell membrane</location>
        <topology evidence="1">Multi-pass membrane protein</topology>
    </subcellularLocation>
</comment>
<dbReference type="GO" id="GO:0030420">
    <property type="term" value="P:establishment of competence for transformation"/>
    <property type="evidence" value="ECO:0007669"/>
    <property type="project" value="InterPro"/>
</dbReference>
<proteinExistence type="predicted"/>
<name>A0A2A3MHR8_9PSED</name>
<evidence type="ECO:0000256" key="2">
    <source>
        <dbReference type="ARBA" id="ARBA00022475"/>
    </source>
</evidence>
<dbReference type="Pfam" id="PF13567">
    <property type="entry name" value="DUF4131"/>
    <property type="match status" value="1"/>
</dbReference>
<dbReference type="RefSeq" id="WP_096004659.1">
    <property type="nucleotide sequence ID" value="NZ_NTMR01000011.1"/>
</dbReference>
<evidence type="ECO:0000256" key="4">
    <source>
        <dbReference type="ARBA" id="ARBA00022989"/>
    </source>
</evidence>
<keyword evidence="9" id="KW-1185">Reference proteome</keyword>
<feature type="transmembrane region" description="Helical" evidence="6">
    <location>
        <begin position="335"/>
        <end position="353"/>
    </location>
</feature>
<feature type="transmembrane region" description="Helical" evidence="6">
    <location>
        <begin position="389"/>
        <end position="411"/>
    </location>
</feature>
<dbReference type="PANTHER" id="PTHR30619:SF1">
    <property type="entry name" value="RECOMBINATION PROTEIN 2"/>
    <property type="match status" value="1"/>
</dbReference>
<dbReference type="InterPro" id="IPR025405">
    <property type="entry name" value="DUF4131"/>
</dbReference>
<dbReference type="EMBL" id="NTMR01000011">
    <property type="protein sequence ID" value="PBK04359.1"/>
    <property type="molecule type" value="Genomic_DNA"/>
</dbReference>
<feature type="transmembrane region" description="Helical" evidence="6">
    <location>
        <begin position="454"/>
        <end position="487"/>
    </location>
</feature>
<feature type="domain" description="Metallo-beta-lactamase" evidence="7">
    <location>
        <begin position="508"/>
        <end position="666"/>
    </location>
</feature>
<evidence type="ECO:0000259" key="7">
    <source>
        <dbReference type="SMART" id="SM00849"/>
    </source>
</evidence>